<comment type="caution">
    <text evidence="10">The sequence shown here is derived from an EMBL/GenBank/DDBJ whole genome shotgun (WGS) entry which is preliminary data.</text>
</comment>
<evidence type="ECO:0000313" key="10">
    <source>
        <dbReference type="EMBL" id="MBB3732336.1"/>
    </source>
</evidence>
<evidence type="ECO:0000313" key="11">
    <source>
        <dbReference type="Proteomes" id="UP000579945"/>
    </source>
</evidence>
<accession>A0A7W5YCE0</accession>
<keyword evidence="6 7" id="KW-0472">Membrane</keyword>
<dbReference type="PANTHER" id="PTHR33778:SF3">
    <property type="entry name" value="PROTEIN MGTC"/>
    <property type="match status" value="1"/>
</dbReference>
<keyword evidence="3" id="KW-1003">Cell membrane</keyword>
<evidence type="ECO:0000256" key="2">
    <source>
        <dbReference type="ARBA" id="ARBA00009298"/>
    </source>
</evidence>
<evidence type="ECO:0000256" key="3">
    <source>
        <dbReference type="ARBA" id="ARBA00022475"/>
    </source>
</evidence>
<gene>
    <name evidence="10" type="ORF">FHR33_008196</name>
</gene>
<dbReference type="InterPro" id="IPR003416">
    <property type="entry name" value="MgtC/SapB/SrpB/YhiD_fam"/>
</dbReference>
<name>A0A7W5YCE0_9ACTN</name>
<feature type="transmembrane region" description="Helical" evidence="7">
    <location>
        <begin position="66"/>
        <end position="83"/>
    </location>
</feature>
<protein>
    <submittedName>
        <fullName evidence="10">Putative Mg2+ transporter-C (MgtC) family protein</fullName>
    </submittedName>
</protein>
<proteinExistence type="inferred from homology"/>
<dbReference type="PANTHER" id="PTHR33778">
    <property type="entry name" value="PROTEIN MGTC"/>
    <property type="match status" value="1"/>
</dbReference>
<evidence type="ECO:0000256" key="1">
    <source>
        <dbReference type="ARBA" id="ARBA00004651"/>
    </source>
</evidence>
<dbReference type="RefSeq" id="WP_183659252.1">
    <property type="nucleotide sequence ID" value="NZ_BAAAXX010000067.1"/>
</dbReference>
<dbReference type="Proteomes" id="UP000579945">
    <property type="component" value="Unassembled WGS sequence"/>
</dbReference>
<feature type="transmembrane region" description="Helical" evidence="7">
    <location>
        <begin position="95"/>
        <end position="115"/>
    </location>
</feature>
<sequence length="236" mass="25745">MADVDLLLRLVTAAVLGAVIGMERQWRARMAGLRTNLLVAVGSALFVLLSAYGFVGDPGTADPTRVAAQIVSGIGFLGAGVILREGFNIRGLNTAATLWCAAAVGSLAGAGMYFLSVAGTLLIVGANTAMRPIGRFLDRRRARRRTRYRFEVRCWDDDQAHVRKLIVNALTRPELRLRSLHSHDSDLRGQVEVHALVDSLRRDENLFEGATSRLSLEPAITSVSWTVEQDDDEDDS</sequence>
<dbReference type="GO" id="GO:0005886">
    <property type="term" value="C:plasma membrane"/>
    <property type="evidence" value="ECO:0007669"/>
    <property type="project" value="UniProtKB-SubCell"/>
</dbReference>
<evidence type="ECO:0000256" key="5">
    <source>
        <dbReference type="ARBA" id="ARBA00022989"/>
    </source>
</evidence>
<feature type="domain" description="MgtC-like C-terminal" evidence="9">
    <location>
        <begin position="148"/>
        <end position="225"/>
    </location>
</feature>
<comment type="subcellular location">
    <subcellularLocation>
        <location evidence="1">Cell membrane</location>
        <topology evidence="1">Multi-pass membrane protein</topology>
    </subcellularLocation>
</comment>
<comment type="similarity">
    <text evidence="2">Belongs to the MgtC/SapB family.</text>
</comment>
<keyword evidence="11" id="KW-1185">Reference proteome</keyword>
<keyword evidence="4 7" id="KW-0812">Transmembrane</keyword>
<keyword evidence="5 7" id="KW-1133">Transmembrane helix</keyword>
<evidence type="ECO:0000259" key="9">
    <source>
        <dbReference type="Pfam" id="PF21770"/>
    </source>
</evidence>
<dbReference type="AlphaFoldDB" id="A0A7W5YCE0"/>
<dbReference type="InterPro" id="IPR049177">
    <property type="entry name" value="MgtC_SapB_SrpB_YhiD_N"/>
</dbReference>
<evidence type="ECO:0000256" key="4">
    <source>
        <dbReference type="ARBA" id="ARBA00022692"/>
    </source>
</evidence>
<dbReference type="Gene3D" id="3.30.70.260">
    <property type="match status" value="1"/>
</dbReference>
<dbReference type="Pfam" id="PF02308">
    <property type="entry name" value="MgtC"/>
    <property type="match status" value="1"/>
</dbReference>
<feature type="domain" description="MgtC/SapB/SrpB/YhiD N-terminal" evidence="8">
    <location>
        <begin position="10"/>
        <end position="135"/>
    </location>
</feature>
<feature type="transmembrane region" description="Helical" evidence="7">
    <location>
        <begin position="35"/>
        <end position="54"/>
    </location>
</feature>
<evidence type="ECO:0000256" key="7">
    <source>
        <dbReference type="SAM" id="Phobius"/>
    </source>
</evidence>
<evidence type="ECO:0000259" key="8">
    <source>
        <dbReference type="Pfam" id="PF02308"/>
    </source>
</evidence>
<organism evidence="10 11">
    <name type="scientific">Nonomuraea dietziae</name>
    <dbReference type="NCBI Taxonomy" id="65515"/>
    <lineage>
        <taxon>Bacteria</taxon>
        <taxon>Bacillati</taxon>
        <taxon>Actinomycetota</taxon>
        <taxon>Actinomycetes</taxon>
        <taxon>Streptosporangiales</taxon>
        <taxon>Streptosporangiaceae</taxon>
        <taxon>Nonomuraea</taxon>
    </lineage>
</organism>
<dbReference type="Pfam" id="PF21770">
    <property type="entry name" value="MgtC_SapB_C"/>
    <property type="match status" value="1"/>
</dbReference>
<evidence type="ECO:0000256" key="6">
    <source>
        <dbReference type="ARBA" id="ARBA00023136"/>
    </source>
</evidence>
<dbReference type="InterPro" id="IPR048640">
    <property type="entry name" value="MgtC-like_C"/>
</dbReference>
<dbReference type="EMBL" id="JACIBV010000001">
    <property type="protein sequence ID" value="MBB3732336.1"/>
    <property type="molecule type" value="Genomic_DNA"/>
</dbReference>
<reference evidence="10 11" key="1">
    <citation type="submission" date="2020-08" db="EMBL/GenBank/DDBJ databases">
        <title>Sequencing the genomes of 1000 actinobacteria strains.</title>
        <authorList>
            <person name="Klenk H.-P."/>
        </authorList>
    </citation>
    <scope>NUCLEOTIDE SEQUENCE [LARGE SCALE GENOMIC DNA]</scope>
    <source>
        <strain evidence="10 11">DSM 44320</strain>
    </source>
</reference>
<dbReference type="GeneID" id="95394379"/>
<dbReference type="PRINTS" id="PR01837">
    <property type="entry name" value="MGTCSAPBPROT"/>
</dbReference>